<evidence type="ECO:0008006" key="3">
    <source>
        <dbReference type="Google" id="ProtNLM"/>
    </source>
</evidence>
<evidence type="ECO:0000313" key="1">
    <source>
        <dbReference type="EMBL" id="GCD40496.1"/>
    </source>
</evidence>
<organism evidence="1 2">
    <name type="scientific">Streptomyces paromomycinus</name>
    <name type="common">Streptomyces rimosus subsp. paromomycinus</name>
    <dbReference type="NCBI Taxonomy" id="92743"/>
    <lineage>
        <taxon>Bacteria</taxon>
        <taxon>Bacillati</taxon>
        <taxon>Actinomycetota</taxon>
        <taxon>Actinomycetes</taxon>
        <taxon>Kitasatosporales</taxon>
        <taxon>Streptomycetaceae</taxon>
        <taxon>Streptomyces</taxon>
    </lineage>
</organism>
<accession>A0A401VTU5</accession>
<dbReference type="InterPro" id="IPR038128">
    <property type="entry name" value="Gamma_PGA_hydro_sf"/>
</dbReference>
<dbReference type="EMBL" id="BHZD01000001">
    <property type="protein sequence ID" value="GCD40496.1"/>
    <property type="molecule type" value="Genomic_DNA"/>
</dbReference>
<dbReference type="InterPro" id="IPR008585">
    <property type="entry name" value="Gamma_PGA_hydro"/>
</dbReference>
<sequence>MTYPYLTQFNGEGPIMPAMSTKPTPSRRTLLAAATATAAAPLLAGLATQDAFAAPAAASKDNWLTNTALYADPTVVEGTDYARRYRRHAMFDDDRGRRHDFARSVILAPHGGGIETGTSELCLAIAGYRPKDLAPTPDQGPAYDYWMFEGIRKKDNGKLHVTATHCDDHVARSLCAGSLNALSLHGCKPEQAGLPAGTPAVLVGGLNATLRSYLIAEFKAVGIRAQDATRIPALAGTDPDNIVNRTMLGEGAQLEITTSLRASMFQDNSATGRQEQQTDIFRNFVGAARAALQRLEAGQQIL</sequence>
<reference evidence="1 2" key="1">
    <citation type="submission" date="2018-11" db="EMBL/GenBank/DDBJ databases">
        <title>Whole genome sequence of Streptomyces paromomycinus NBRC 15454(T).</title>
        <authorList>
            <person name="Komaki H."/>
            <person name="Tamura T."/>
        </authorList>
    </citation>
    <scope>NUCLEOTIDE SEQUENCE [LARGE SCALE GENOMIC DNA]</scope>
    <source>
        <strain evidence="1 2">NBRC 15454</strain>
    </source>
</reference>
<dbReference type="InterPro" id="IPR006311">
    <property type="entry name" value="TAT_signal"/>
</dbReference>
<dbReference type="Pfam" id="PF05908">
    <property type="entry name" value="Gamma_PGA_hydro"/>
    <property type="match status" value="1"/>
</dbReference>
<dbReference type="Proteomes" id="UP000286746">
    <property type="component" value="Unassembled WGS sequence"/>
</dbReference>
<comment type="caution">
    <text evidence="1">The sequence shown here is derived from an EMBL/GenBank/DDBJ whole genome shotgun (WGS) entry which is preliminary data.</text>
</comment>
<dbReference type="AlphaFoldDB" id="A0A401VTU5"/>
<gene>
    <name evidence="1" type="ORF">GKJPGBOP_00145</name>
</gene>
<proteinExistence type="predicted"/>
<protein>
    <recommendedName>
        <fullName evidence="3">Phage replication protein</fullName>
    </recommendedName>
</protein>
<dbReference type="PROSITE" id="PS51318">
    <property type="entry name" value="TAT"/>
    <property type="match status" value="1"/>
</dbReference>
<keyword evidence="2" id="KW-1185">Reference proteome</keyword>
<dbReference type="Gene3D" id="3.40.630.100">
    <property type="entry name" value="Poly-gamma-glutamate hydrolase, zinc-binding motif"/>
    <property type="match status" value="1"/>
</dbReference>
<name>A0A401VTU5_STREY</name>
<evidence type="ECO:0000313" key="2">
    <source>
        <dbReference type="Proteomes" id="UP000286746"/>
    </source>
</evidence>